<dbReference type="InterPro" id="IPR045340">
    <property type="entry name" value="DUF6533"/>
</dbReference>
<dbReference type="Proteomes" id="UP000521943">
    <property type="component" value="Unassembled WGS sequence"/>
</dbReference>
<dbReference type="EMBL" id="JACGCI010000097">
    <property type="protein sequence ID" value="KAF6745960.1"/>
    <property type="molecule type" value="Genomic_DNA"/>
</dbReference>
<dbReference type="OrthoDB" id="2982596at2759"/>
<gene>
    <name evidence="3" type="ORF">DFP72DRAFT_923709</name>
</gene>
<feature type="transmembrane region" description="Helical" evidence="1">
    <location>
        <begin position="212"/>
        <end position="232"/>
    </location>
</feature>
<proteinExistence type="predicted"/>
<keyword evidence="1" id="KW-0812">Transmembrane</keyword>
<name>A0A8H6HGH6_9AGAR</name>
<keyword evidence="4" id="KW-1185">Reference proteome</keyword>
<reference evidence="3 4" key="1">
    <citation type="submission" date="2020-07" db="EMBL/GenBank/DDBJ databases">
        <title>Comparative genomics of pyrophilous fungi reveals a link between fire events and developmental genes.</title>
        <authorList>
            <consortium name="DOE Joint Genome Institute"/>
            <person name="Steindorff A.S."/>
            <person name="Carver A."/>
            <person name="Calhoun S."/>
            <person name="Stillman K."/>
            <person name="Liu H."/>
            <person name="Lipzen A."/>
            <person name="Pangilinan J."/>
            <person name="Labutti K."/>
            <person name="Bruns T.D."/>
            <person name="Grigoriev I.V."/>
        </authorList>
    </citation>
    <scope>NUCLEOTIDE SEQUENCE [LARGE SCALE GENOMIC DNA]</scope>
    <source>
        <strain evidence="3 4">CBS 144469</strain>
    </source>
</reference>
<evidence type="ECO:0000313" key="4">
    <source>
        <dbReference type="Proteomes" id="UP000521943"/>
    </source>
</evidence>
<keyword evidence="1" id="KW-1133">Transmembrane helix</keyword>
<organism evidence="3 4">
    <name type="scientific">Ephemerocybe angulata</name>
    <dbReference type="NCBI Taxonomy" id="980116"/>
    <lineage>
        <taxon>Eukaryota</taxon>
        <taxon>Fungi</taxon>
        <taxon>Dikarya</taxon>
        <taxon>Basidiomycota</taxon>
        <taxon>Agaricomycotina</taxon>
        <taxon>Agaricomycetes</taxon>
        <taxon>Agaricomycetidae</taxon>
        <taxon>Agaricales</taxon>
        <taxon>Agaricineae</taxon>
        <taxon>Psathyrellaceae</taxon>
        <taxon>Ephemerocybe</taxon>
    </lineage>
</organism>
<accession>A0A8H6HGH6</accession>
<evidence type="ECO:0000256" key="1">
    <source>
        <dbReference type="SAM" id="Phobius"/>
    </source>
</evidence>
<feature type="domain" description="DUF6533" evidence="2">
    <location>
        <begin position="22"/>
        <end position="66"/>
    </location>
</feature>
<keyword evidence="1" id="KW-0472">Membrane</keyword>
<dbReference type="Pfam" id="PF20151">
    <property type="entry name" value="DUF6533"/>
    <property type="match status" value="1"/>
</dbReference>
<comment type="caution">
    <text evidence="3">The sequence shown here is derived from an EMBL/GenBank/DDBJ whole genome shotgun (WGS) entry which is preliminary data.</text>
</comment>
<feature type="transmembrane region" description="Helical" evidence="1">
    <location>
        <begin position="168"/>
        <end position="191"/>
    </location>
</feature>
<feature type="transmembrane region" description="Helical" evidence="1">
    <location>
        <begin position="122"/>
        <end position="145"/>
    </location>
</feature>
<evidence type="ECO:0000259" key="2">
    <source>
        <dbReference type="Pfam" id="PF20151"/>
    </source>
</evidence>
<sequence>MSHSSALEAIIHGYKDTKITNYLGVSGHALVVVDFLETFPDEVRLMWPTPLSLPKVLFFALRYYILVHSVFAATYGVPTGMSPKQCSDSFLRVALSSIITMIASEAILFIRVYAFSGRNKKLLIFLVVQYLAIHASAFALLYKFIKTVHFVKFPIDHLVCFPAQSKNILLSGVFALLLGSVIIVMFIMMYIAFRKHRNINNALITIFYRDGIFYFICLSALATANIIVNLAAPSSGMKFLLVQSEVNIHVILSTRMLLHLRSWAEKDHWAGRGSVTGTMAAFEYSTRLGGRDLRNISAMQFEKRVTHAVDDTTDYTMGTAATDTRLGSVSTAYAI</sequence>
<feature type="transmembrane region" description="Helical" evidence="1">
    <location>
        <begin position="56"/>
        <end position="77"/>
    </location>
</feature>
<dbReference type="AlphaFoldDB" id="A0A8H6HGH6"/>
<evidence type="ECO:0000313" key="3">
    <source>
        <dbReference type="EMBL" id="KAF6745960.1"/>
    </source>
</evidence>
<protein>
    <recommendedName>
        <fullName evidence="2">DUF6533 domain-containing protein</fullName>
    </recommendedName>
</protein>
<feature type="transmembrane region" description="Helical" evidence="1">
    <location>
        <begin position="89"/>
        <end position="110"/>
    </location>
</feature>